<sequence length="70" mass="7852">MQALSKAKAGESYTIKWMFGVPEVLEFMRSHQIEAGSTIRVIQRCTDSLIIGTRDTRIAIGNEVAERIQV</sequence>
<accession>A0A923RNH5</accession>
<keyword evidence="4" id="KW-1185">Reference proteome</keyword>
<dbReference type="AlphaFoldDB" id="A0A923RNH5"/>
<evidence type="ECO:0000313" key="4">
    <source>
        <dbReference type="Proteomes" id="UP000652477"/>
    </source>
</evidence>
<dbReference type="Proteomes" id="UP000652477">
    <property type="component" value="Unassembled WGS sequence"/>
</dbReference>
<keyword evidence="1" id="KW-0408">Iron</keyword>
<dbReference type="EMBL" id="JACOPF010000001">
    <property type="protein sequence ID" value="MBC5687434.1"/>
    <property type="molecule type" value="Genomic_DNA"/>
</dbReference>
<dbReference type="RefSeq" id="WP_186874128.1">
    <property type="nucleotide sequence ID" value="NZ_JACOPF010000001.1"/>
</dbReference>
<dbReference type="SMART" id="SM00899">
    <property type="entry name" value="FeoA"/>
    <property type="match status" value="1"/>
</dbReference>
<dbReference type="InterPro" id="IPR008988">
    <property type="entry name" value="Transcriptional_repressor_C"/>
</dbReference>
<protein>
    <submittedName>
        <fullName evidence="3">Ferrous iron transport protein A</fullName>
    </submittedName>
</protein>
<feature type="domain" description="Ferrous iron transporter FeoA-like" evidence="2">
    <location>
        <begin position="2"/>
        <end position="70"/>
    </location>
</feature>
<comment type="caution">
    <text evidence="3">The sequence shown here is derived from an EMBL/GenBank/DDBJ whole genome shotgun (WGS) entry which is preliminary data.</text>
</comment>
<name>A0A923RNH5_9FIRM</name>
<organism evidence="3 4">
    <name type="scientific">Mediterraneibacter hominis</name>
    <dbReference type="NCBI Taxonomy" id="2763054"/>
    <lineage>
        <taxon>Bacteria</taxon>
        <taxon>Bacillati</taxon>
        <taxon>Bacillota</taxon>
        <taxon>Clostridia</taxon>
        <taxon>Lachnospirales</taxon>
        <taxon>Lachnospiraceae</taxon>
        <taxon>Mediterraneibacter</taxon>
    </lineage>
</organism>
<dbReference type="InterPro" id="IPR007167">
    <property type="entry name" value="Fe-transptr_FeoA-like"/>
</dbReference>
<evidence type="ECO:0000256" key="1">
    <source>
        <dbReference type="ARBA" id="ARBA00023004"/>
    </source>
</evidence>
<dbReference type="SUPFAM" id="SSF50037">
    <property type="entry name" value="C-terminal domain of transcriptional repressors"/>
    <property type="match status" value="1"/>
</dbReference>
<evidence type="ECO:0000313" key="3">
    <source>
        <dbReference type="EMBL" id="MBC5687434.1"/>
    </source>
</evidence>
<evidence type="ECO:0000259" key="2">
    <source>
        <dbReference type="SMART" id="SM00899"/>
    </source>
</evidence>
<gene>
    <name evidence="3" type="ORF">H8S37_00595</name>
</gene>
<proteinExistence type="predicted"/>
<dbReference type="InterPro" id="IPR038157">
    <property type="entry name" value="FeoA_core_dom"/>
</dbReference>
<dbReference type="Gene3D" id="2.30.30.90">
    <property type="match status" value="1"/>
</dbReference>
<dbReference type="Pfam" id="PF04023">
    <property type="entry name" value="FeoA"/>
    <property type="match status" value="1"/>
</dbReference>
<dbReference type="GO" id="GO:0046914">
    <property type="term" value="F:transition metal ion binding"/>
    <property type="evidence" value="ECO:0007669"/>
    <property type="project" value="InterPro"/>
</dbReference>
<reference evidence="3" key="1">
    <citation type="submission" date="2020-08" db="EMBL/GenBank/DDBJ databases">
        <title>Genome public.</title>
        <authorList>
            <person name="Liu C."/>
            <person name="Sun Q."/>
        </authorList>
    </citation>
    <scope>NUCLEOTIDE SEQUENCE</scope>
    <source>
        <strain evidence="3">NSJ-55</strain>
    </source>
</reference>